<comment type="caution">
    <text evidence="1">The sequence shown here is derived from an EMBL/GenBank/DDBJ whole genome shotgun (WGS) entry which is preliminary data.</text>
</comment>
<dbReference type="Proteomes" id="UP001241748">
    <property type="component" value="Unassembled WGS sequence"/>
</dbReference>
<gene>
    <name evidence="1" type="ORF">P5G62_015350</name>
</gene>
<organism evidence="1 2">
    <name type="scientific">Neobacillus driksii</name>
    <dbReference type="NCBI Taxonomy" id="3035913"/>
    <lineage>
        <taxon>Bacteria</taxon>
        <taxon>Bacillati</taxon>
        <taxon>Bacillota</taxon>
        <taxon>Bacilli</taxon>
        <taxon>Bacillales</taxon>
        <taxon>Bacillaceae</taxon>
        <taxon>Neobacillus</taxon>
    </lineage>
</organism>
<dbReference type="RefSeq" id="WP_306072949.1">
    <property type="nucleotide sequence ID" value="NZ_JAROBZ020000001.1"/>
</dbReference>
<dbReference type="EMBL" id="JAROBZ020000001">
    <property type="protein sequence ID" value="MFB3168493.1"/>
    <property type="molecule type" value="Genomic_DNA"/>
</dbReference>
<accession>A0ABV4YUV4</accession>
<evidence type="ECO:0000313" key="2">
    <source>
        <dbReference type="Proteomes" id="UP001241748"/>
    </source>
</evidence>
<name>A0ABV4YUV4_9BACI</name>
<protein>
    <submittedName>
        <fullName evidence="1">Uncharacterized protein</fullName>
    </submittedName>
</protein>
<reference evidence="1 2" key="1">
    <citation type="submission" date="2024-05" db="EMBL/GenBank/DDBJ databases">
        <authorList>
            <person name="Venkateswaran K."/>
        </authorList>
    </citation>
    <scope>NUCLEOTIDE SEQUENCE [LARGE SCALE GENOMIC DNA]</scope>
    <source>
        <strain evidence="1 2">179-C4-2-HS</strain>
    </source>
</reference>
<sequence>MNVNIQIHYITSSKAYQKGDFHLRGRKPEQVALEFWKQIKKDMSYNAELEKVIVDGNIDITQLVKELEGKERKKIDNFVDDYLPF</sequence>
<evidence type="ECO:0000313" key="1">
    <source>
        <dbReference type="EMBL" id="MFB3168493.1"/>
    </source>
</evidence>
<proteinExistence type="predicted"/>
<keyword evidence="2" id="KW-1185">Reference proteome</keyword>